<dbReference type="Proteomes" id="UP000295164">
    <property type="component" value="Unassembled WGS sequence"/>
</dbReference>
<feature type="binding site" evidence="3">
    <location>
        <position position="134"/>
    </location>
    <ligand>
        <name>a divalent metal cation</name>
        <dbReference type="ChEBI" id="CHEBI:60240"/>
    </ligand>
</feature>
<dbReference type="InterPro" id="IPR034660">
    <property type="entry name" value="DinB/YfiT-like"/>
</dbReference>
<dbReference type="InterPro" id="IPR007837">
    <property type="entry name" value="DinB"/>
</dbReference>
<name>A0A4R4DXP2_9BACT</name>
<evidence type="ECO:0000256" key="2">
    <source>
        <dbReference type="ARBA" id="ARBA00022723"/>
    </source>
</evidence>
<dbReference type="RefSeq" id="WP_131853060.1">
    <property type="nucleotide sequence ID" value="NZ_SKFH01000029.1"/>
</dbReference>
<sequence>MLLQSLQGEFEHEVKNTRKLLEAVPAGKTGFTITDFGWTMGQLAQHIATIYHWYAGTLKLDAYDPGAENLQRPDPSDIEATRVLFEKNVSEAREALHSICEEDLFRNWTMRNKGQTIVPPTPRIQVARGFLFNHLYHHRGELVIYLRAAGVKPPGLYGPTYEESRPAQRS</sequence>
<evidence type="ECO:0000313" key="5">
    <source>
        <dbReference type="Proteomes" id="UP000295164"/>
    </source>
</evidence>
<gene>
    <name evidence="4" type="ORF">E0486_14590</name>
</gene>
<proteinExistence type="inferred from homology"/>
<evidence type="ECO:0000256" key="3">
    <source>
        <dbReference type="PIRSR" id="PIRSR607837-1"/>
    </source>
</evidence>
<accession>A0A4R4DXP2</accession>
<organism evidence="4 5">
    <name type="scientific">Flaviaesturariibacter aridisoli</name>
    <dbReference type="NCBI Taxonomy" id="2545761"/>
    <lineage>
        <taxon>Bacteria</taxon>
        <taxon>Pseudomonadati</taxon>
        <taxon>Bacteroidota</taxon>
        <taxon>Chitinophagia</taxon>
        <taxon>Chitinophagales</taxon>
        <taxon>Chitinophagaceae</taxon>
        <taxon>Flaviaestuariibacter</taxon>
    </lineage>
</organism>
<dbReference type="GO" id="GO:0046872">
    <property type="term" value="F:metal ion binding"/>
    <property type="evidence" value="ECO:0007669"/>
    <property type="project" value="UniProtKB-KW"/>
</dbReference>
<protein>
    <submittedName>
        <fullName evidence="4">Damage-inducible protein DinB</fullName>
    </submittedName>
</protein>
<keyword evidence="5" id="KW-1185">Reference proteome</keyword>
<evidence type="ECO:0000313" key="4">
    <source>
        <dbReference type="EMBL" id="TCZ68293.1"/>
    </source>
</evidence>
<dbReference type="Gene3D" id="1.20.120.450">
    <property type="entry name" value="dinb family like domain"/>
    <property type="match status" value="1"/>
</dbReference>
<reference evidence="4 5" key="1">
    <citation type="submission" date="2019-03" db="EMBL/GenBank/DDBJ databases">
        <authorList>
            <person name="Kim M.K.M."/>
        </authorList>
    </citation>
    <scope>NUCLEOTIDE SEQUENCE [LARGE SCALE GENOMIC DNA]</scope>
    <source>
        <strain evidence="4 5">17J68-15</strain>
    </source>
</reference>
<keyword evidence="2 3" id="KW-0479">Metal-binding</keyword>
<evidence type="ECO:0000256" key="1">
    <source>
        <dbReference type="ARBA" id="ARBA00008635"/>
    </source>
</evidence>
<dbReference type="Pfam" id="PF05163">
    <property type="entry name" value="DinB"/>
    <property type="match status" value="1"/>
</dbReference>
<feature type="binding site" evidence="3">
    <location>
        <position position="46"/>
    </location>
    <ligand>
        <name>a divalent metal cation</name>
        <dbReference type="ChEBI" id="CHEBI:60240"/>
    </ligand>
</feature>
<dbReference type="OrthoDB" id="119432at2"/>
<feature type="binding site" evidence="3">
    <location>
        <position position="138"/>
    </location>
    <ligand>
        <name>a divalent metal cation</name>
        <dbReference type="ChEBI" id="CHEBI:60240"/>
    </ligand>
</feature>
<comment type="caution">
    <text evidence="4">The sequence shown here is derived from an EMBL/GenBank/DDBJ whole genome shotgun (WGS) entry which is preliminary data.</text>
</comment>
<comment type="similarity">
    <text evidence="1">Belongs to the DinB family.</text>
</comment>
<dbReference type="SUPFAM" id="SSF109854">
    <property type="entry name" value="DinB/YfiT-like putative metalloenzymes"/>
    <property type="match status" value="1"/>
</dbReference>
<dbReference type="AlphaFoldDB" id="A0A4R4DXP2"/>
<dbReference type="EMBL" id="SKFH01000029">
    <property type="protein sequence ID" value="TCZ68293.1"/>
    <property type="molecule type" value="Genomic_DNA"/>
</dbReference>